<dbReference type="SUPFAM" id="SSF54001">
    <property type="entry name" value="Cysteine proteinases"/>
    <property type="match status" value="1"/>
</dbReference>
<evidence type="ECO:0000256" key="6">
    <source>
        <dbReference type="ARBA" id="ARBA00022807"/>
    </source>
</evidence>
<evidence type="ECO:0000256" key="4">
    <source>
        <dbReference type="ARBA" id="ARBA00022786"/>
    </source>
</evidence>
<feature type="domain" description="USP" evidence="9">
    <location>
        <begin position="98"/>
        <end position="392"/>
    </location>
</feature>
<dbReference type="PROSITE" id="PS00972">
    <property type="entry name" value="USP_1"/>
    <property type="match status" value="1"/>
</dbReference>
<keyword evidence="10" id="KW-1185">Reference proteome</keyword>
<comment type="similarity">
    <text evidence="2 7">Belongs to the peptidase C19 family.</text>
</comment>
<dbReference type="GO" id="GO:0016579">
    <property type="term" value="P:protein deubiquitination"/>
    <property type="evidence" value="ECO:0007669"/>
    <property type="project" value="InterPro"/>
</dbReference>
<dbReference type="OrthoDB" id="6154975at2759"/>
<comment type="catalytic activity">
    <reaction evidence="1 7">
        <text>Thiol-dependent hydrolysis of ester, thioester, amide, peptide and isopeptide bonds formed by the C-terminal Gly of ubiquitin (a 76-residue protein attached to proteins as an intracellular targeting signal).</text>
        <dbReference type="EC" id="3.4.19.12"/>
    </reaction>
</comment>
<evidence type="ECO:0000256" key="5">
    <source>
        <dbReference type="ARBA" id="ARBA00022801"/>
    </source>
</evidence>
<protein>
    <recommendedName>
        <fullName evidence="7">Ubiquitin carboxyl-terminal hydrolase</fullName>
        <ecNumber evidence="7">3.4.19.12</ecNumber>
    </recommendedName>
</protein>
<accession>A0A8B8AKC7</accession>
<feature type="region of interest" description="Disordered" evidence="8">
    <location>
        <begin position="1"/>
        <end position="63"/>
    </location>
</feature>
<dbReference type="GO" id="GO:0006508">
    <property type="term" value="P:proteolysis"/>
    <property type="evidence" value="ECO:0007669"/>
    <property type="project" value="UniProtKB-KW"/>
</dbReference>
<evidence type="ECO:0000256" key="3">
    <source>
        <dbReference type="ARBA" id="ARBA00022670"/>
    </source>
</evidence>
<dbReference type="InterPro" id="IPR028889">
    <property type="entry name" value="USP"/>
</dbReference>
<keyword evidence="4 7" id="KW-0833">Ubl conjugation pathway</keyword>
<proteinExistence type="inferred from homology"/>
<organism evidence="10 11">
    <name type="scientific">Crassostrea virginica</name>
    <name type="common">Eastern oyster</name>
    <dbReference type="NCBI Taxonomy" id="6565"/>
    <lineage>
        <taxon>Eukaryota</taxon>
        <taxon>Metazoa</taxon>
        <taxon>Spiralia</taxon>
        <taxon>Lophotrochozoa</taxon>
        <taxon>Mollusca</taxon>
        <taxon>Bivalvia</taxon>
        <taxon>Autobranchia</taxon>
        <taxon>Pteriomorphia</taxon>
        <taxon>Ostreida</taxon>
        <taxon>Ostreoidea</taxon>
        <taxon>Ostreidae</taxon>
        <taxon>Crassostrea</taxon>
    </lineage>
</organism>
<gene>
    <name evidence="11" type="primary">LOC111102541</name>
</gene>
<dbReference type="CDD" id="cd02257">
    <property type="entry name" value="Peptidase_C19"/>
    <property type="match status" value="1"/>
</dbReference>
<dbReference type="Pfam" id="PF00443">
    <property type="entry name" value="UCH"/>
    <property type="match status" value="1"/>
</dbReference>
<feature type="compositionally biased region" description="Basic residues" evidence="8">
    <location>
        <begin position="1"/>
        <end position="11"/>
    </location>
</feature>
<dbReference type="PROSITE" id="PS50235">
    <property type="entry name" value="USP_3"/>
    <property type="match status" value="1"/>
</dbReference>
<dbReference type="GO" id="GO:0004843">
    <property type="term" value="F:cysteine-type deubiquitinase activity"/>
    <property type="evidence" value="ECO:0007669"/>
    <property type="project" value="UniProtKB-UniRule"/>
</dbReference>
<dbReference type="Proteomes" id="UP000694844">
    <property type="component" value="Chromosome 7"/>
</dbReference>
<reference evidence="11" key="1">
    <citation type="submission" date="2025-08" db="UniProtKB">
        <authorList>
            <consortium name="RefSeq"/>
        </authorList>
    </citation>
    <scope>IDENTIFICATION</scope>
    <source>
        <tissue evidence="11">Whole sample</tissue>
    </source>
</reference>
<dbReference type="PANTHER" id="PTHR24006:SF758">
    <property type="entry name" value="UBIQUITIN CARBOXYL-TERMINAL HYDROLASE 36"/>
    <property type="match status" value="1"/>
</dbReference>
<evidence type="ECO:0000256" key="8">
    <source>
        <dbReference type="SAM" id="MobiDB-lite"/>
    </source>
</evidence>
<evidence type="ECO:0000256" key="7">
    <source>
        <dbReference type="RuleBase" id="RU366025"/>
    </source>
</evidence>
<evidence type="ECO:0000313" key="10">
    <source>
        <dbReference type="Proteomes" id="UP000694844"/>
    </source>
</evidence>
<dbReference type="RefSeq" id="XP_022291043.1">
    <property type="nucleotide sequence ID" value="XM_022435335.1"/>
</dbReference>
<dbReference type="KEGG" id="cvn:111102541"/>
<keyword evidence="5 7" id="KW-0378">Hydrolase</keyword>
<dbReference type="GO" id="GO:0005829">
    <property type="term" value="C:cytosol"/>
    <property type="evidence" value="ECO:0007669"/>
    <property type="project" value="TreeGrafter"/>
</dbReference>
<dbReference type="InterPro" id="IPR050164">
    <property type="entry name" value="Peptidase_C19"/>
</dbReference>
<sequence length="393" mass="45451">MSYRSKHRRQQFAKIQHQQSGGLKQTLGTTPRQKRRKGNQFRLPDVHQTVKNTPEYSLRKPSNESNHVLYLADHEEHFNNQPCDAKNTSKLIDRHPPEGIQNIGNTCYVNSLIQILCQTPSLLEIISNNIKRSKEAHSTVTVTRALQEVLQQDNMSIRIRHFQNIISRRVHDFSIGFQNDCHSYLLAVLDELISEDTAGDVLRLFEIRMKEEFRFGSCSHREVTDVQTLRSLTIPSDSHTVENGLQELLSSEEFDERDVPCRTCKNTGYSKTVKAMKFCQLPLILVLQLGCFREMHFGGHLHITKSSRKTLYSETLNVPMMDTSSGSVTYSLFGVVNHHGSIYGGHYTSYVKHLTNREEDFWYYCNDSYVQQISTRDVLHSNEAYLLFYNRNM</sequence>
<dbReference type="PANTHER" id="PTHR24006">
    <property type="entry name" value="UBIQUITIN CARBOXYL-TERMINAL HYDROLASE"/>
    <property type="match status" value="1"/>
</dbReference>
<dbReference type="InterPro" id="IPR018200">
    <property type="entry name" value="USP_CS"/>
</dbReference>
<dbReference type="AlphaFoldDB" id="A0A8B8AKC7"/>
<dbReference type="GeneID" id="111102541"/>
<evidence type="ECO:0000259" key="9">
    <source>
        <dbReference type="PROSITE" id="PS50235"/>
    </source>
</evidence>
<evidence type="ECO:0000313" key="11">
    <source>
        <dbReference type="RefSeq" id="XP_022291043.1"/>
    </source>
</evidence>
<evidence type="ECO:0000256" key="1">
    <source>
        <dbReference type="ARBA" id="ARBA00000707"/>
    </source>
</evidence>
<dbReference type="GO" id="GO:0005634">
    <property type="term" value="C:nucleus"/>
    <property type="evidence" value="ECO:0007669"/>
    <property type="project" value="TreeGrafter"/>
</dbReference>
<feature type="compositionally biased region" description="Polar residues" evidence="8">
    <location>
        <begin position="16"/>
        <end position="31"/>
    </location>
</feature>
<dbReference type="EC" id="3.4.19.12" evidence="7"/>
<keyword evidence="6 7" id="KW-0788">Thiol protease</keyword>
<dbReference type="InterPro" id="IPR038765">
    <property type="entry name" value="Papain-like_cys_pep_sf"/>
</dbReference>
<name>A0A8B8AKC7_CRAVI</name>
<dbReference type="Gene3D" id="3.90.70.10">
    <property type="entry name" value="Cysteine proteinases"/>
    <property type="match status" value="1"/>
</dbReference>
<dbReference type="InterPro" id="IPR001394">
    <property type="entry name" value="Peptidase_C19_UCH"/>
</dbReference>
<evidence type="ECO:0000256" key="2">
    <source>
        <dbReference type="ARBA" id="ARBA00009085"/>
    </source>
</evidence>
<keyword evidence="3 7" id="KW-0645">Protease</keyword>
<dbReference type="PROSITE" id="PS00973">
    <property type="entry name" value="USP_2"/>
    <property type="match status" value="1"/>
</dbReference>